<keyword evidence="6 7" id="KW-0472">Membrane</keyword>
<evidence type="ECO:0000256" key="2">
    <source>
        <dbReference type="ARBA" id="ARBA00022448"/>
    </source>
</evidence>
<dbReference type="PIRSF" id="PIRSF006060">
    <property type="entry name" value="AA_transporter"/>
    <property type="match status" value="1"/>
</dbReference>
<feature type="transmembrane region" description="Helical" evidence="7">
    <location>
        <begin position="450"/>
        <end position="471"/>
    </location>
</feature>
<proteinExistence type="predicted"/>
<feature type="transmembrane region" description="Helical" evidence="7">
    <location>
        <begin position="303"/>
        <end position="326"/>
    </location>
</feature>
<keyword evidence="3" id="KW-1003">Cell membrane</keyword>
<comment type="subcellular location">
    <subcellularLocation>
        <location evidence="1">Cell membrane</location>
        <topology evidence="1">Multi-pass membrane protein</topology>
    </subcellularLocation>
</comment>
<evidence type="ECO:0000256" key="3">
    <source>
        <dbReference type="ARBA" id="ARBA00022475"/>
    </source>
</evidence>
<evidence type="ECO:0000313" key="9">
    <source>
        <dbReference type="Proteomes" id="UP000308891"/>
    </source>
</evidence>
<gene>
    <name evidence="8" type="ORF">E5K04_04500</name>
</gene>
<reference evidence="8 9" key="1">
    <citation type="submission" date="2019-04" db="EMBL/GenBank/DDBJ databases">
        <title>Crenobacter sp. nov.</title>
        <authorList>
            <person name="Shi S."/>
        </authorList>
    </citation>
    <scope>NUCLEOTIDE SEQUENCE [LARGE SCALE GENOMIC DNA]</scope>
    <source>
        <strain evidence="8 9">GY 70310</strain>
    </source>
</reference>
<feature type="transmembrane region" description="Helical" evidence="7">
    <location>
        <begin position="34"/>
        <end position="60"/>
    </location>
</feature>
<dbReference type="PANTHER" id="PTHR42770">
    <property type="entry name" value="AMINO ACID TRANSPORTER-RELATED"/>
    <property type="match status" value="1"/>
</dbReference>
<feature type="transmembrane region" description="Helical" evidence="7">
    <location>
        <begin position="347"/>
        <end position="369"/>
    </location>
</feature>
<evidence type="ECO:0000313" key="8">
    <source>
        <dbReference type="EMBL" id="TIC85263.1"/>
    </source>
</evidence>
<feature type="transmembrane region" description="Helical" evidence="7">
    <location>
        <begin position="417"/>
        <end position="438"/>
    </location>
</feature>
<dbReference type="InterPro" id="IPR050367">
    <property type="entry name" value="APC_superfamily"/>
</dbReference>
<keyword evidence="4 7" id="KW-0812">Transmembrane</keyword>
<evidence type="ECO:0000256" key="4">
    <source>
        <dbReference type="ARBA" id="ARBA00022692"/>
    </source>
</evidence>
<accession>A0A4V4N8Q6</accession>
<dbReference type="GO" id="GO:0005886">
    <property type="term" value="C:plasma membrane"/>
    <property type="evidence" value="ECO:0007669"/>
    <property type="project" value="UniProtKB-SubCell"/>
</dbReference>
<feature type="transmembrane region" description="Helical" evidence="7">
    <location>
        <begin position="375"/>
        <end position="396"/>
    </location>
</feature>
<feature type="transmembrane region" description="Helical" evidence="7">
    <location>
        <begin position="214"/>
        <end position="238"/>
    </location>
</feature>
<dbReference type="Proteomes" id="UP000308891">
    <property type="component" value="Unassembled WGS sequence"/>
</dbReference>
<dbReference type="PANTHER" id="PTHR42770:SF15">
    <property type="entry name" value="GLUTAMATE_GAMMA-AMINOBUTYRATE ANTIPORTER-RELATED"/>
    <property type="match status" value="1"/>
</dbReference>
<dbReference type="EMBL" id="STGJ01000003">
    <property type="protein sequence ID" value="TIC85263.1"/>
    <property type="molecule type" value="Genomic_DNA"/>
</dbReference>
<name>A0A4V4N8Q6_9NEIS</name>
<dbReference type="Pfam" id="PF13520">
    <property type="entry name" value="AA_permease_2"/>
    <property type="match status" value="1"/>
</dbReference>
<dbReference type="Gene3D" id="1.20.1740.10">
    <property type="entry name" value="Amino acid/polyamine transporter I"/>
    <property type="match status" value="1"/>
</dbReference>
<keyword evidence="9" id="KW-1185">Reference proteome</keyword>
<organism evidence="8 9">
    <name type="scientific">Crenobacter intestini</name>
    <dbReference type="NCBI Taxonomy" id="2563443"/>
    <lineage>
        <taxon>Bacteria</taxon>
        <taxon>Pseudomonadati</taxon>
        <taxon>Pseudomonadota</taxon>
        <taxon>Betaproteobacteria</taxon>
        <taxon>Neisseriales</taxon>
        <taxon>Neisseriaceae</taxon>
        <taxon>Crenobacter</taxon>
    </lineage>
</organism>
<feature type="transmembrane region" description="Helical" evidence="7">
    <location>
        <begin position="150"/>
        <end position="172"/>
    </location>
</feature>
<feature type="transmembrane region" description="Helical" evidence="7">
    <location>
        <begin position="250"/>
        <end position="273"/>
    </location>
</feature>
<evidence type="ECO:0000256" key="7">
    <source>
        <dbReference type="SAM" id="Phobius"/>
    </source>
</evidence>
<dbReference type="OrthoDB" id="9804700at2"/>
<evidence type="ECO:0000256" key="5">
    <source>
        <dbReference type="ARBA" id="ARBA00022989"/>
    </source>
</evidence>
<dbReference type="GO" id="GO:0022857">
    <property type="term" value="F:transmembrane transporter activity"/>
    <property type="evidence" value="ECO:0007669"/>
    <property type="project" value="InterPro"/>
</dbReference>
<dbReference type="RefSeq" id="WP_136551711.1">
    <property type="nucleotide sequence ID" value="NZ_STGJ01000003.1"/>
</dbReference>
<dbReference type="AlphaFoldDB" id="A0A4V4N8Q6"/>
<protein>
    <submittedName>
        <fullName evidence="8">Amino acid permease</fullName>
    </submittedName>
</protein>
<keyword evidence="5 7" id="KW-1133">Transmembrane helix</keyword>
<feature type="transmembrane region" description="Helical" evidence="7">
    <location>
        <begin position="81"/>
        <end position="103"/>
    </location>
</feature>
<sequence>MKDTASRPLSWLTLALMNVAAVASIRTLPGMAMYGLGSVLLFVLPALLFFIPAALVTAELGSTWRGGIYGWVRQAFGERAGFAASWLMWVQAALLLPVILAFGADTLAYLFNPALAGNGAFTAGVVVVSIWLITLLALRGVEALARLSSLFMLIGTLLPALLLSALAVHALMGGMPSSTPLHMAALWPQLEGGGVLAGHGKGAASLWQHFEGDLASLVLIVSCFLAYSGIEVNAVYARRLADPVAGMRRALILCVLLTLLIFIPPTLAIATAVPAHEISLTVGVMQAFAAVLTGSLAPWLKPVGLMLIVGVFGSMLTWVAGSAKGLQYAGRAGLLPPWFQRENRAGMPANIMCLQALVVSLISSVYVLIPDVSAAFWLLSALAAQLYLVVYLLMFASALHLRRSQPSVTRGYRLGRLPLVASTGAAASLFALLLGFIPPSSEHFPLSAPGYAALLCGLLVLAALPPFVFYARKQPAWQLAPPETAAADYAPLEQDSR</sequence>
<feature type="transmembrane region" description="Helical" evidence="7">
    <location>
        <begin position="115"/>
        <end position="138"/>
    </location>
</feature>
<keyword evidence="2" id="KW-0813">Transport</keyword>
<dbReference type="InterPro" id="IPR002293">
    <property type="entry name" value="AA/rel_permease1"/>
</dbReference>
<evidence type="ECO:0000256" key="1">
    <source>
        <dbReference type="ARBA" id="ARBA00004651"/>
    </source>
</evidence>
<evidence type="ECO:0000256" key="6">
    <source>
        <dbReference type="ARBA" id="ARBA00023136"/>
    </source>
</evidence>
<comment type="caution">
    <text evidence="8">The sequence shown here is derived from an EMBL/GenBank/DDBJ whole genome shotgun (WGS) entry which is preliminary data.</text>
</comment>